<reference evidence="2 3" key="1">
    <citation type="submission" date="2016-01" db="EMBL/GenBank/DDBJ databases">
        <title>Complete genome and mega plasmid sequence of Sphingomonas panacis DCY99 elicits systemic resistance in rice to Xanthomonas oryzae.</title>
        <authorList>
            <person name="Kim Y.J."/>
            <person name="Yang D.C."/>
            <person name="Sing P."/>
        </authorList>
    </citation>
    <scope>NUCLEOTIDE SEQUENCE [LARGE SCALE GENOMIC DNA]</scope>
    <source>
        <strain evidence="2 3">DCY99</strain>
    </source>
</reference>
<keyword evidence="1" id="KW-1133">Transmembrane helix</keyword>
<dbReference type="Proteomes" id="UP000094256">
    <property type="component" value="Chromosome"/>
</dbReference>
<dbReference type="EMBL" id="CP014168">
    <property type="protein sequence ID" value="AOH83883.1"/>
    <property type="molecule type" value="Genomic_DNA"/>
</dbReference>
<dbReference type="STRING" id="1560345.AWL63_07820"/>
<keyword evidence="1" id="KW-0472">Membrane</keyword>
<organism evidence="2 3">
    <name type="scientific">Sphingomonas panacis</name>
    <dbReference type="NCBI Taxonomy" id="1560345"/>
    <lineage>
        <taxon>Bacteria</taxon>
        <taxon>Pseudomonadati</taxon>
        <taxon>Pseudomonadota</taxon>
        <taxon>Alphaproteobacteria</taxon>
        <taxon>Sphingomonadales</taxon>
        <taxon>Sphingomonadaceae</taxon>
        <taxon>Sphingomonas</taxon>
    </lineage>
</organism>
<evidence type="ECO:0000313" key="3">
    <source>
        <dbReference type="Proteomes" id="UP000094256"/>
    </source>
</evidence>
<dbReference type="KEGG" id="span:AWL63_07820"/>
<accession>A0A1B3Z8Y1</accession>
<dbReference type="RefSeq" id="WP_069204450.1">
    <property type="nucleotide sequence ID" value="NZ_CP014168.1"/>
</dbReference>
<proteinExistence type="predicted"/>
<name>A0A1B3Z8Y1_9SPHN</name>
<gene>
    <name evidence="2" type="ORF">AWL63_07820</name>
</gene>
<evidence type="ECO:0000256" key="1">
    <source>
        <dbReference type="SAM" id="Phobius"/>
    </source>
</evidence>
<dbReference type="AlphaFoldDB" id="A0A1B3Z8Y1"/>
<protein>
    <submittedName>
        <fullName evidence="2">Uncharacterized protein</fullName>
    </submittedName>
</protein>
<sequence length="198" mass="22045">MAHADPIVARDQHIRSAILGAIVLYAAAVLLFTDRALVIGSRPLVMPGASIPVSAAPKGYVDALDQYGVHSPKLAHSPFYLSRKPAIAPPPVERAPLAVDRLHFGYSIIETSILGAPYWYSKDDGYVVYYETLREYVYAPVTDDYMRQVKLPGPKPLSSQSFPWWQHVWGWVFPLALAGWGLFEVGAVRRWREAEGLI</sequence>
<keyword evidence="3" id="KW-1185">Reference proteome</keyword>
<feature type="transmembrane region" description="Helical" evidence="1">
    <location>
        <begin position="12"/>
        <end position="32"/>
    </location>
</feature>
<dbReference type="OrthoDB" id="7549228at2"/>
<evidence type="ECO:0000313" key="2">
    <source>
        <dbReference type="EMBL" id="AOH83883.1"/>
    </source>
</evidence>
<keyword evidence="1" id="KW-0812">Transmembrane</keyword>